<feature type="region of interest" description="CPSase" evidence="11">
    <location>
        <begin position="1"/>
        <end position="207"/>
    </location>
</feature>
<dbReference type="Pfam" id="PF00988">
    <property type="entry name" value="CPSase_sm_chain"/>
    <property type="match status" value="1"/>
</dbReference>
<dbReference type="FunFam" id="3.50.30.20:FF:000001">
    <property type="entry name" value="Carbamoyl-phosphate synthase small chain"/>
    <property type="match status" value="1"/>
</dbReference>
<dbReference type="Pfam" id="PF00117">
    <property type="entry name" value="GATase"/>
    <property type="match status" value="1"/>
</dbReference>
<dbReference type="Gene3D" id="3.40.50.880">
    <property type="match status" value="1"/>
</dbReference>
<evidence type="ECO:0000256" key="8">
    <source>
        <dbReference type="ARBA" id="ARBA00022975"/>
    </source>
</evidence>
<dbReference type="SUPFAM" id="SSF52021">
    <property type="entry name" value="Carbamoyl phosphate synthetase, small subunit N-terminal domain"/>
    <property type="match status" value="1"/>
</dbReference>
<feature type="active site" evidence="11">
    <location>
        <position position="370"/>
    </location>
</feature>
<evidence type="ECO:0000256" key="9">
    <source>
        <dbReference type="ARBA" id="ARBA00048816"/>
    </source>
</evidence>
<comment type="pathway">
    <text evidence="1 11">Pyrimidine metabolism; UMP biosynthesis via de novo pathway; (S)-dihydroorotate from bicarbonate: step 1/3.</text>
</comment>
<dbReference type="CDD" id="cd01744">
    <property type="entry name" value="GATase1_CPSase"/>
    <property type="match status" value="1"/>
</dbReference>
<keyword evidence="11" id="KW-0055">Arginine biosynthesis</keyword>
<gene>
    <name evidence="11 13" type="primary">carA</name>
    <name evidence="15" type="ORF">HSCHL_0624</name>
    <name evidence="13" type="ORF">KM312_08520</name>
    <name evidence="14" type="ORF">SA87_12215</name>
</gene>
<keyword evidence="5 11" id="KW-0547">Nucleotide-binding</keyword>
<feature type="domain" description="Carbamoyl-phosphate synthase small subunit N-terminal" evidence="12">
    <location>
        <begin position="1"/>
        <end position="131"/>
    </location>
</feature>
<reference evidence="14 16" key="1">
    <citation type="submission" date="2015-09" db="EMBL/GenBank/DDBJ databases">
        <title>Draft genome sequence of Hydrogenibacillus schlegelii DSM 2000.</title>
        <authorList>
            <person name="Hemp J."/>
        </authorList>
    </citation>
    <scope>NUCLEOTIDE SEQUENCE [LARGE SCALE GENOMIC DNA]</scope>
    <source>
        <strain evidence="14 16">MA 48</strain>
    </source>
</reference>
<reference evidence="15 17" key="2">
    <citation type="submission" date="2017-08" db="EMBL/GenBank/DDBJ databases">
        <title>Burning lignite coal seam in the remote Altai Mountains harbors a hydrogen-driven thermophilic microbial community.</title>
        <authorList>
            <person name="Kadnikov V.V."/>
            <person name="Mardanov A.V."/>
            <person name="Ivasenko D."/>
            <person name="Beletsky A.V."/>
            <person name="Karnachuk O.V."/>
            <person name="Ravin N.V."/>
        </authorList>
    </citation>
    <scope>NUCLEOTIDE SEQUENCE [LARGE SCALE GENOMIC DNA]</scope>
    <source>
        <strain evidence="15">AL33</strain>
    </source>
</reference>
<dbReference type="InterPro" id="IPR035686">
    <property type="entry name" value="CPSase_GATase1"/>
</dbReference>
<evidence type="ECO:0000256" key="10">
    <source>
        <dbReference type="ARBA" id="ARBA00049285"/>
    </source>
</evidence>
<dbReference type="EMBL" id="JAHHQF010000062">
    <property type="protein sequence ID" value="MBT9282670.1"/>
    <property type="molecule type" value="Genomic_DNA"/>
</dbReference>
<comment type="function">
    <text evidence="11">Small subunit of the glutamine-dependent carbamoyl phosphate synthetase (CPSase). CPSase catalyzes the formation of carbamoyl phosphate from the ammonia moiety of glutamine, carbonate, and phosphate donated by ATP, constituting the first step of 2 biosynthetic pathways, one leading to arginine and/or urea and the other to pyrimidine nucleotides. The small subunit (glutamine amidotransferase) binds and cleaves glutamine to supply the large subunit with the substrate ammonia.</text>
</comment>
<dbReference type="SUPFAM" id="SSF52317">
    <property type="entry name" value="Class I glutamine amidotransferase-like"/>
    <property type="match status" value="1"/>
</dbReference>
<name>A0A179IQ54_HYDSH</name>
<dbReference type="GO" id="GO:0006541">
    <property type="term" value="P:glutamine metabolic process"/>
    <property type="evidence" value="ECO:0007669"/>
    <property type="project" value="InterPro"/>
</dbReference>
<comment type="similarity">
    <text evidence="3 11">Belongs to the CarA family.</text>
</comment>
<dbReference type="PRINTS" id="PR00099">
    <property type="entry name" value="CPSGATASE"/>
</dbReference>
<evidence type="ECO:0000259" key="12">
    <source>
        <dbReference type="SMART" id="SM01097"/>
    </source>
</evidence>
<comment type="pathway">
    <text evidence="2 11">Amino-acid biosynthesis; L-arginine biosynthesis; carbamoyl phosphate from bicarbonate: step 1/1.</text>
</comment>
<dbReference type="Proteomes" id="UP000244180">
    <property type="component" value="Unassembled WGS sequence"/>
</dbReference>
<dbReference type="GO" id="GO:0006526">
    <property type="term" value="P:L-arginine biosynthetic process"/>
    <property type="evidence" value="ECO:0007669"/>
    <property type="project" value="UniProtKB-UniRule"/>
</dbReference>
<feature type="binding site" evidence="11">
    <location>
        <position position="45"/>
    </location>
    <ligand>
        <name>L-glutamine</name>
        <dbReference type="ChEBI" id="CHEBI:58359"/>
    </ligand>
</feature>
<keyword evidence="11" id="KW-0028">Amino-acid biosynthesis</keyword>
<dbReference type="STRING" id="1484.SA87_12215"/>
<dbReference type="UniPathway" id="UPA00068">
    <property type="reaction ID" value="UER00171"/>
</dbReference>
<keyword evidence="4 11" id="KW-0436">Ligase</keyword>
<dbReference type="Gene3D" id="3.50.30.20">
    <property type="entry name" value="Carbamoyl-phosphate synthase small subunit, N-terminal domain"/>
    <property type="match status" value="1"/>
</dbReference>
<dbReference type="NCBIfam" id="NF009475">
    <property type="entry name" value="PRK12838.1"/>
    <property type="match status" value="1"/>
</dbReference>
<evidence type="ECO:0000256" key="7">
    <source>
        <dbReference type="ARBA" id="ARBA00022962"/>
    </source>
</evidence>
<comment type="subunit">
    <text evidence="11">Composed of two chains; the small (or glutamine) chain promotes the hydrolysis of glutamine to ammonia, which is used by the large (or ammonia) chain to synthesize carbamoyl phosphate. Tetramer of heterodimers (alpha,beta)4.</text>
</comment>
<comment type="catalytic activity">
    <reaction evidence="9 11">
        <text>hydrogencarbonate + L-glutamine + 2 ATP + H2O = carbamoyl phosphate + L-glutamate + 2 ADP + phosphate + 2 H(+)</text>
        <dbReference type="Rhea" id="RHEA:18633"/>
        <dbReference type="ChEBI" id="CHEBI:15377"/>
        <dbReference type="ChEBI" id="CHEBI:15378"/>
        <dbReference type="ChEBI" id="CHEBI:17544"/>
        <dbReference type="ChEBI" id="CHEBI:29985"/>
        <dbReference type="ChEBI" id="CHEBI:30616"/>
        <dbReference type="ChEBI" id="CHEBI:43474"/>
        <dbReference type="ChEBI" id="CHEBI:58228"/>
        <dbReference type="ChEBI" id="CHEBI:58359"/>
        <dbReference type="ChEBI" id="CHEBI:456216"/>
        <dbReference type="EC" id="6.3.5.5"/>
    </reaction>
</comment>
<dbReference type="InterPro" id="IPR017926">
    <property type="entry name" value="GATASE"/>
</dbReference>
<dbReference type="GO" id="GO:0006207">
    <property type="term" value="P:'de novo' pyrimidine nucleobase biosynthetic process"/>
    <property type="evidence" value="ECO:0007669"/>
    <property type="project" value="InterPro"/>
</dbReference>
<feature type="binding site" evidence="11">
    <location>
        <position position="258"/>
    </location>
    <ligand>
        <name>L-glutamine</name>
        <dbReference type="ChEBI" id="CHEBI:58359"/>
    </ligand>
</feature>
<evidence type="ECO:0000256" key="6">
    <source>
        <dbReference type="ARBA" id="ARBA00022840"/>
    </source>
</evidence>
<dbReference type="InterPro" id="IPR002474">
    <property type="entry name" value="CarbamoylP_synth_ssu_N"/>
</dbReference>
<dbReference type="InterPro" id="IPR029062">
    <property type="entry name" value="Class_I_gatase-like"/>
</dbReference>
<dbReference type="InterPro" id="IPR036480">
    <property type="entry name" value="CarbP_synth_ssu_N_sf"/>
</dbReference>
<dbReference type="AlphaFoldDB" id="A0A179IQ54"/>
<reference evidence="13" key="3">
    <citation type="journal article" date="2021" name="Microbiology">
        <title>Metagenomic Analysis of the Microbial Community in the Underground Coal Fire Area (Kemerovo Region, Russia) Revealed Predominance of Thermophilic Members of the Phyla Deinococcus-thermus, Aquificae, and Firmicutes.</title>
        <authorList>
            <person name="Kadnikov V."/>
            <person name="Mardanov A.V."/>
            <person name="Beletsky A.V."/>
            <person name="Karnachuk O.V."/>
            <person name="Ravin N.V."/>
        </authorList>
    </citation>
    <scope>NUCLEOTIDE SEQUENCE</scope>
    <source>
        <strain evidence="13">RBS10-49</strain>
    </source>
</reference>
<dbReference type="EMBL" id="JXBB01000018">
    <property type="protein sequence ID" value="OAR04383.1"/>
    <property type="molecule type" value="Genomic_DNA"/>
</dbReference>
<dbReference type="HAMAP" id="MF_01209">
    <property type="entry name" value="CPSase_S_chain"/>
    <property type="match status" value="1"/>
</dbReference>
<dbReference type="GO" id="GO:0044205">
    <property type="term" value="P:'de novo' UMP biosynthetic process"/>
    <property type="evidence" value="ECO:0007669"/>
    <property type="project" value="UniProtKB-UniRule"/>
</dbReference>
<dbReference type="NCBIfam" id="TIGR01368">
    <property type="entry name" value="CPSaseIIsmall"/>
    <property type="match status" value="1"/>
</dbReference>
<dbReference type="Proteomes" id="UP000748108">
    <property type="component" value="Unassembled WGS sequence"/>
</dbReference>
<evidence type="ECO:0000313" key="13">
    <source>
        <dbReference type="EMBL" id="MBT9282670.1"/>
    </source>
</evidence>
<evidence type="ECO:0000256" key="1">
    <source>
        <dbReference type="ARBA" id="ARBA00004812"/>
    </source>
</evidence>
<dbReference type="InterPro" id="IPR006274">
    <property type="entry name" value="CarbamoylP_synth_ssu"/>
</dbReference>
<feature type="binding site" evidence="11">
    <location>
        <position position="285"/>
    </location>
    <ligand>
        <name>L-glutamine</name>
        <dbReference type="ChEBI" id="CHEBI:58359"/>
    </ligand>
</feature>
<organism evidence="14 16">
    <name type="scientific">Hydrogenibacillus schlegelii</name>
    <name type="common">Bacillus schlegelii</name>
    <dbReference type="NCBI Taxonomy" id="1484"/>
    <lineage>
        <taxon>Bacteria</taxon>
        <taxon>Bacillati</taxon>
        <taxon>Bacillota</taxon>
        <taxon>Bacilli</taxon>
        <taxon>Bacillales</taxon>
        <taxon>Bacillales Family X. Incertae Sedis</taxon>
        <taxon>Hydrogenibacillus</taxon>
    </lineage>
</organism>
<dbReference type="UniPathway" id="UPA00070">
    <property type="reaction ID" value="UER00115"/>
</dbReference>
<protein>
    <recommendedName>
        <fullName evidence="11">Carbamoyl phosphate synthase small chain</fullName>
        <ecNumber evidence="11">6.3.5.5</ecNumber>
    </recommendedName>
    <alternativeName>
        <fullName evidence="11">Carbamoyl phosphate synthetase glutamine chain</fullName>
    </alternativeName>
</protein>
<evidence type="ECO:0000256" key="5">
    <source>
        <dbReference type="ARBA" id="ARBA00022741"/>
    </source>
</evidence>
<comment type="caution">
    <text evidence="14">The sequence shown here is derived from an EMBL/GenBank/DDBJ whole genome shotgun (WGS) entry which is preliminary data.</text>
</comment>
<dbReference type="PROSITE" id="PS51273">
    <property type="entry name" value="GATASE_TYPE_1"/>
    <property type="match status" value="1"/>
</dbReference>
<evidence type="ECO:0000313" key="17">
    <source>
        <dbReference type="Proteomes" id="UP000244180"/>
    </source>
</evidence>
<keyword evidence="16" id="KW-1185">Reference proteome</keyword>
<feature type="binding site" evidence="11">
    <location>
        <position position="326"/>
    </location>
    <ligand>
        <name>L-glutamine</name>
        <dbReference type="ChEBI" id="CHEBI:58359"/>
    </ligand>
</feature>
<keyword evidence="6 11" id="KW-0067">ATP-binding</keyword>
<accession>A0A179IQ54</accession>
<dbReference type="GO" id="GO:0004088">
    <property type="term" value="F:carbamoyl-phosphate synthase (glutamine-hydrolyzing) activity"/>
    <property type="evidence" value="ECO:0007669"/>
    <property type="project" value="UniProtKB-UniRule"/>
</dbReference>
<dbReference type="PANTHER" id="PTHR43418:SF7">
    <property type="entry name" value="CARBAMOYL-PHOSPHATE SYNTHASE SMALL CHAIN"/>
    <property type="match status" value="1"/>
</dbReference>
<proteinExistence type="inferred from homology"/>
<evidence type="ECO:0000313" key="14">
    <source>
        <dbReference type="EMBL" id="OAR04383.1"/>
    </source>
</evidence>
<feature type="binding site" evidence="11">
    <location>
        <position position="256"/>
    </location>
    <ligand>
        <name>L-glutamine</name>
        <dbReference type="ChEBI" id="CHEBI:58359"/>
    </ligand>
</feature>
<feature type="binding site" evidence="11">
    <location>
        <position position="288"/>
    </location>
    <ligand>
        <name>L-glutamine</name>
        <dbReference type="ChEBI" id="CHEBI:58359"/>
    </ligand>
</feature>
<evidence type="ECO:0000256" key="2">
    <source>
        <dbReference type="ARBA" id="ARBA00005077"/>
    </source>
</evidence>
<feature type="binding site" evidence="11">
    <location>
        <position position="329"/>
    </location>
    <ligand>
        <name>L-glutamine</name>
        <dbReference type="ChEBI" id="CHEBI:58359"/>
    </ligand>
</feature>
<sequence length="393" mass="43261">MKGYLVLEDGTVFQGEAFGAPRGNVGEVVFNTSMTGYQEILTDPSYAGQIVVMTYPLVGNYGINPEDFESRQPFVRGFVVKELCMDPSHWQANQTLSEYLAQNEIPGLYGIDTRALTRHLRVKGTLRGVLATANEGPAEADQELGEGGGLLALDGQWRIPHLPPSLRRWLAELQHQAQAFVLSRPVLEVTTPTAYHLEPEDGRRRKPRVVVVDFGVKRNILRIMTDLGYPVTVVPATATAEEILALEPAGVLLSNGPGDPQDVREGVATARTLMEAGVPLFGICLGQQIIGLALGGKSIKLKFGHRGANHPVKDCLTGRIYITSHNHGYALEESSLPPEVVVTHRSLNDHTVEGIMHTQRPIWSVQYHPEASPGPQESRYLLERFLTELDRKK</sequence>
<keyword evidence="8 11" id="KW-0665">Pyrimidine biosynthesis</keyword>
<evidence type="ECO:0000256" key="3">
    <source>
        <dbReference type="ARBA" id="ARBA00007800"/>
    </source>
</evidence>
<feature type="active site" evidence="11">
    <location>
        <position position="368"/>
    </location>
</feature>
<evidence type="ECO:0000256" key="11">
    <source>
        <dbReference type="HAMAP-Rule" id="MF_01209"/>
    </source>
</evidence>
<keyword evidence="7 11" id="KW-0315">Glutamine amidotransferase</keyword>
<dbReference type="OrthoDB" id="9804328at2"/>
<dbReference type="SMART" id="SM01097">
    <property type="entry name" value="CPSase_sm_chain"/>
    <property type="match status" value="1"/>
</dbReference>
<dbReference type="PANTHER" id="PTHR43418">
    <property type="entry name" value="MULTIFUNCTIONAL TRYPTOPHAN BIOSYNTHESIS PROTEIN-RELATED"/>
    <property type="match status" value="1"/>
</dbReference>
<comment type="catalytic activity">
    <reaction evidence="10 11">
        <text>L-glutamine + H2O = L-glutamate + NH4(+)</text>
        <dbReference type="Rhea" id="RHEA:15889"/>
        <dbReference type="ChEBI" id="CHEBI:15377"/>
        <dbReference type="ChEBI" id="CHEBI:28938"/>
        <dbReference type="ChEBI" id="CHEBI:29985"/>
        <dbReference type="ChEBI" id="CHEBI:58359"/>
    </reaction>
</comment>
<dbReference type="PRINTS" id="PR00096">
    <property type="entry name" value="GATASE"/>
</dbReference>
<evidence type="ECO:0000313" key="15">
    <source>
        <dbReference type="EMBL" id="PTQ52305.1"/>
    </source>
</evidence>
<feature type="active site" description="Nucleophile" evidence="11">
    <location>
        <position position="284"/>
    </location>
</feature>
<evidence type="ECO:0000256" key="4">
    <source>
        <dbReference type="ARBA" id="ARBA00022598"/>
    </source>
</evidence>
<dbReference type="InterPro" id="IPR050472">
    <property type="entry name" value="Anth_synth/Amidotransfase"/>
</dbReference>
<dbReference type="RefSeq" id="WP_066200915.1">
    <property type="nucleotide sequence ID" value="NZ_CBCSAS010000024.1"/>
</dbReference>
<dbReference type="EC" id="6.3.5.5" evidence="11"/>
<dbReference type="EMBL" id="PEBV01000027">
    <property type="protein sequence ID" value="PTQ52305.1"/>
    <property type="molecule type" value="Genomic_DNA"/>
</dbReference>
<dbReference type="PRINTS" id="PR00097">
    <property type="entry name" value="ANTSNTHASEII"/>
</dbReference>
<dbReference type="Proteomes" id="UP000243024">
    <property type="component" value="Unassembled WGS sequence"/>
</dbReference>
<evidence type="ECO:0000313" key="16">
    <source>
        <dbReference type="Proteomes" id="UP000243024"/>
    </source>
</evidence>
<dbReference type="GO" id="GO:0005524">
    <property type="term" value="F:ATP binding"/>
    <property type="evidence" value="ECO:0007669"/>
    <property type="project" value="UniProtKB-UniRule"/>
</dbReference>
<feature type="binding site" evidence="11">
    <location>
        <position position="328"/>
    </location>
    <ligand>
        <name>L-glutamine</name>
        <dbReference type="ChEBI" id="CHEBI:58359"/>
    </ligand>
</feature>